<dbReference type="InterPro" id="IPR019362">
    <property type="entry name" value="MMADHC"/>
</dbReference>
<evidence type="ECO:0000256" key="1">
    <source>
        <dbReference type="SAM" id="MobiDB-lite"/>
    </source>
</evidence>
<evidence type="ECO:0008006" key="3">
    <source>
        <dbReference type="Google" id="ProtNLM"/>
    </source>
</evidence>
<dbReference type="GO" id="GO:0009235">
    <property type="term" value="P:cobalamin metabolic process"/>
    <property type="evidence" value="ECO:0007669"/>
    <property type="project" value="InterPro"/>
</dbReference>
<name>A0A1B6C171_9HEMI</name>
<dbReference type="EMBL" id="GEDC01030050">
    <property type="protein sequence ID" value="JAS07248.1"/>
    <property type="molecule type" value="Transcribed_RNA"/>
</dbReference>
<dbReference type="PANTHER" id="PTHR13192:SF3">
    <property type="entry name" value="COBALAMIN TRAFFICKING PROTEIN CBLD"/>
    <property type="match status" value="1"/>
</dbReference>
<proteinExistence type="predicted"/>
<protein>
    <recommendedName>
        <fullName evidence="3">Methylmalonic aciduria and homocystinuria type D protein, mitochondrial</fullName>
    </recommendedName>
</protein>
<dbReference type="Pfam" id="PF10229">
    <property type="entry name" value="MMADHC"/>
    <property type="match status" value="1"/>
</dbReference>
<gene>
    <name evidence="2" type="ORF">g.13080</name>
</gene>
<dbReference type="PANTHER" id="PTHR13192">
    <property type="entry name" value="MY011 PROTEIN"/>
    <property type="match status" value="1"/>
</dbReference>
<organism evidence="2">
    <name type="scientific">Clastoptera arizonana</name>
    <name type="common">Arizona spittle bug</name>
    <dbReference type="NCBI Taxonomy" id="38151"/>
    <lineage>
        <taxon>Eukaryota</taxon>
        <taxon>Metazoa</taxon>
        <taxon>Ecdysozoa</taxon>
        <taxon>Arthropoda</taxon>
        <taxon>Hexapoda</taxon>
        <taxon>Insecta</taxon>
        <taxon>Pterygota</taxon>
        <taxon>Neoptera</taxon>
        <taxon>Paraneoptera</taxon>
        <taxon>Hemiptera</taxon>
        <taxon>Auchenorrhyncha</taxon>
        <taxon>Cercopoidea</taxon>
        <taxon>Clastopteridae</taxon>
        <taxon>Clastoptera</taxon>
    </lineage>
</organism>
<reference evidence="2" key="1">
    <citation type="submission" date="2015-12" db="EMBL/GenBank/DDBJ databases">
        <title>De novo transcriptome assembly of four potential Pierce s Disease insect vectors from Arizona vineyards.</title>
        <authorList>
            <person name="Tassone E.E."/>
        </authorList>
    </citation>
    <scope>NUCLEOTIDE SEQUENCE</scope>
</reference>
<accession>A0A1B6C171</accession>
<evidence type="ECO:0000313" key="2">
    <source>
        <dbReference type="EMBL" id="JAS07248.1"/>
    </source>
</evidence>
<feature type="region of interest" description="Disordered" evidence="1">
    <location>
        <begin position="30"/>
        <end position="51"/>
    </location>
</feature>
<sequence length="253" mass="28920">MFKSILKIHTQNRSLQIIQQAFYSRRNNSKHDSSFKVVGSGNREDEFNNTTPEVNPNWELFPFEAPHDFRFYLPGKIGPAWHYPSSTASVTTTLPVDLPSILDISIQECPRVLRPGVLELFQGTTFLISGISIVTLSLKSKTKSSSLNDWDDDRFPILFLLAARNISKKIKAAGFWADFINPFSGLPYNFHHDNHKLYLTDERFRCLGFRIVDKGNCKVITDKGSRKFVGNLYTQAPENSTILEDILRQYNNV</sequence>
<dbReference type="AlphaFoldDB" id="A0A1B6C171"/>